<keyword evidence="1" id="KW-0472">Membrane</keyword>
<keyword evidence="3" id="KW-1185">Reference proteome</keyword>
<reference evidence="2" key="1">
    <citation type="submission" date="2022-03" db="EMBL/GenBank/DDBJ databases">
        <authorList>
            <person name="Sayadi A."/>
        </authorList>
    </citation>
    <scope>NUCLEOTIDE SEQUENCE</scope>
</reference>
<evidence type="ECO:0000313" key="3">
    <source>
        <dbReference type="Proteomes" id="UP001152888"/>
    </source>
</evidence>
<keyword evidence="1" id="KW-0812">Transmembrane</keyword>
<proteinExistence type="predicted"/>
<keyword evidence="1" id="KW-1133">Transmembrane helix</keyword>
<accession>A0A9P0M0M7</accession>
<evidence type="ECO:0000313" key="2">
    <source>
        <dbReference type="EMBL" id="CAH2003165.1"/>
    </source>
</evidence>
<comment type="caution">
    <text evidence="2">The sequence shown here is derived from an EMBL/GenBank/DDBJ whole genome shotgun (WGS) entry which is preliminary data.</text>
</comment>
<dbReference type="Proteomes" id="UP001152888">
    <property type="component" value="Unassembled WGS sequence"/>
</dbReference>
<dbReference type="EMBL" id="CAKOFQ010007531">
    <property type="protein sequence ID" value="CAH2003165.1"/>
    <property type="molecule type" value="Genomic_DNA"/>
</dbReference>
<dbReference type="AlphaFoldDB" id="A0A9P0M0M7"/>
<organism evidence="2 3">
    <name type="scientific">Acanthoscelides obtectus</name>
    <name type="common">Bean weevil</name>
    <name type="synonym">Bruchus obtectus</name>
    <dbReference type="NCBI Taxonomy" id="200917"/>
    <lineage>
        <taxon>Eukaryota</taxon>
        <taxon>Metazoa</taxon>
        <taxon>Ecdysozoa</taxon>
        <taxon>Arthropoda</taxon>
        <taxon>Hexapoda</taxon>
        <taxon>Insecta</taxon>
        <taxon>Pterygota</taxon>
        <taxon>Neoptera</taxon>
        <taxon>Endopterygota</taxon>
        <taxon>Coleoptera</taxon>
        <taxon>Polyphaga</taxon>
        <taxon>Cucujiformia</taxon>
        <taxon>Chrysomeloidea</taxon>
        <taxon>Chrysomelidae</taxon>
        <taxon>Bruchinae</taxon>
        <taxon>Bruchini</taxon>
        <taxon>Acanthoscelides</taxon>
    </lineage>
</organism>
<sequence>MSCFEILKVYIKLVYESPVAKYRRVNINLSVDGIASLNFVSCFAIFGPISFNNHSKSVDFILQKFTKSPYSISAFRSLIKSIPLYRLLLLNNDVVHQRRFRRFLGGSFNASVSASLIIIYNALAIIIFSSSDAIFYHLQKYPRTSTNDCKRIRSP</sequence>
<protein>
    <submittedName>
        <fullName evidence="2">Uncharacterized protein</fullName>
    </submittedName>
</protein>
<feature type="transmembrane region" description="Helical" evidence="1">
    <location>
        <begin position="108"/>
        <end position="128"/>
    </location>
</feature>
<name>A0A9P0M0M7_ACAOB</name>
<gene>
    <name evidence="2" type="ORF">ACAOBT_LOCUS27229</name>
</gene>
<dbReference type="OrthoDB" id="10589416at2759"/>
<evidence type="ECO:0000256" key="1">
    <source>
        <dbReference type="SAM" id="Phobius"/>
    </source>
</evidence>